<reference evidence="2" key="1">
    <citation type="submission" date="2015-09" db="EMBL/GenBank/DDBJ databases">
        <authorList>
            <person name="Sai Rama Sridatta P."/>
        </authorList>
    </citation>
    <scope>NUCLEOTIDE SEQUENCE [LARGE SCALE GENOMIC DNA]</scope>
</reference>
<evidence type="ECO:0000313" key="1">
    <source>
        <dbReference type="Ensembl" id="ENSLCAP00010029384.1"/>
    </source>
</evidence>
<keyword evidence="2" id="KW-1185">Reference proteome</keyword>
<dbReference type="InterPro" id="IPR013783">
    <property type="entry name" value="Ig-like_fold"/>
</dbReference>
<accession>A0A4W6DX71</accession>
<dbReference type="InterPro" id="IPR036179">
    <property type="entry name" value="Ig-like_dom_sf"/>
</dbReference>
<dbReference type="Gene3D" id="2.60.40.10">
    <property type="entry name" value="Immunoglobulins"/>
    <property type="match status" value="1"/>
</dbReference>
<evidence type="ECO:0000313" key="2">
    <source>
        <dbReference type="Proteomes" id="UP000314980"/>
    </source>
</evidence>
<protein>
    <recommendedName>
        <fullName evidence="3">Immunoglobulin subtype domain-containing protein</fullName>
    </recommendedName>
</protein>
<evidence type="ECO:0008006" key="3">
    <source>
        <dbReference type="Google" id="ProtNLM"/>
    </source>
</evidence>
<dbReference type="InParanoid" id="A0A4W6DX71"/>
<dbReference type="GeneTree" id="ENSGT00980000199186"/>
<dbReference type="Proteomes" id="UP000314980">
    <property type="component" value="Unassembled WGS sequence"/>
</dbReference>
<dbReference type="AlphaFoldDB" id="A0A4W6DX71"/>
<reference evidence="1" key="2">
    <citation type="submission" date="2025-08" db="UniProtKB">
        <authorList>
            <consortium name="Ensembl"/>
        </authorList>
    </citation>
    <scope>IDENTIFICATION</scope>
</reference>
<organism evidence="1 2">
    <name type="scientific">Lates calcarifer</name>
    <name type="common">Barramundi</name>
    <name type="synonym">Holocentrus calcarifer</name>
    <dbReference type="NCBI Taxonomy" id="8187"/>
    <lineage>
        <taxon>Eukaryota</taxon>
        <taxon>Metazoa</taxon>
        <taxon>Chordata</taxon>
        <taxon>Craniata</taxon>
        <taxon>Vertebrata</taxon>
        <taxon>Euteleostomi</taxon>
        <taxon>Actinopterygii</taxon>
        <taxon>Neopterygii</taxon>
        <taxon>Teleostei</taxon>
        <taxon>Neoteleostei</taxon>
        <taxon>Acanthomorphata</taxon>
        <taxon>Carangaria</taxon>
        <taxon>Carangaria incertae sedis</taxon>
        <taxon>Centropomidae</taxon>
        <taxon>Lates</taxon>
    </lineage>
</organism>
<proteinExistence type="predicted"/>
<dbReference type="SUPFAM" id="SSF48726">
    <property type="entry name" value="Immunoglobulin"/>
    <property type="match status" value="1"/>
</dbReference>
<reference evidence="1" key="3">
    <citation type="submission" date="2025-09" db="UniProtKB">
        <authorList>
            <consortium name="Ensembl"/>
        </authorList>
    </citation>
    <scope>IDENTIFICATION</scope>
</reference>
<name>A0A4W6DX71_LATCA</name>
<dbReference type="Ensembl" id="ENSLCAT00010030034.1">
    <property type="protein sequence ID" value="ENSLCAP00010029384.1"/>
    <property type="gene ID" value="ENSLCAG00010013800.1"/>
</dbReference>
<sequence length="141" mass="15726">MLSQSAARRHGGHSSLLQTEVFLRIEPNKLQFFEYDSISLKCEGIHSPAEWKVMRRITSDITECESSTGSLNIPAAFVSHSGEYWCENAEGERSNTVNISVTGTFSNCQLRQFNVLQKSWFCDPGESCCSCEEGTLCDSTL</sequence>